<dbReference type="InterPro" id="IPR039418">
    <property type="entry name" value="LexA-like"/>
</dbReference>
<keyword evidence="1" id="KW-0805">Transcription regulation</keyword>
<dbReference type="SUPFAM" id="SSF47413">
    <property type="entry name" value="lambda repressor-like DNA-binding domains"/>
    <property type="match status" value="1"/>
</dbReference>
<gene>
    <name evidence="5" type="primary">sinR</name>
    <name evidence="5" type="ORF">NCTC7023_01851</name>
</gene>
<dbReference type="Gene3D" id="2.10.109.10">
    <property type="entry name" value="Umud Fragment, subunit A"/>
    <property type="match status" value="1"/>
</dbReference>
<dbReference type="RefSeq" id="WP_111678015.1">
    <property type="nucleotide sequence ID" value="NZ_JAHLHB010000004.1"/>
</dbReference>
<dbReference type="Gene3D" id="1.10.260.40">
    <property type="entry name" value="lambda repressor-like DNA-binding domains"/>
    <property type="match status" value="1"/>
</dbReference>
<dbReference type="GO" id="GO:0003677">
    <property type="term" value="F:DNA binding"/>
    <property type="evidence" value="ECO:0007669"/>
    <property type="project" value="UniProtKB-KW"/>
</dbReference>
<dbReference type="PANTHER" id="PTHR40661:SF1">
    <property type="entry name" value="HTH CRO_C1-TYPE DOMAIN-CONTAINING PROTEIN"/>
    <property type="match status" value="1"/>
</dbReference>
<dbReference type="PANTHER" id="PTHR40661">
    <property type="match status" value="1"/>
</dbReference>
<protein>
    <submittedName>
        <fullName evidence="5">Phage transcriptional repressor</fullName>
    </submittedName>
</protein>
<accession>A0AAJ1UVD3</accession>
<dbReference type="SMART" id="SM00530">
    <property type="entry name" value="HTH_XRE"/>
    <property type="match status" value="1"/>
</dbReference>
<evidence type="ECO:0000256" key="3">
    <source>
        <dbReference type="ARBA" id="ARBA00023163"/>
    </source>
</evidence>
<dbReference type="CDD" id="cd06529">
    <property type="entry name" value="S24_LexA-like"/>
    <property type="match status" value="1"/>
</dbReference>
<dbReference type="PROSITE" id="PS50943">
    <property type="entry name" value="HTH_CROC1"/>
    <property type="match status" value="1"/>
</dbReference>
<keyword evidence="3" id="KW-0804">Transcription</keyword>
<keyword evidence="2" id="KW-0238">DNA-binding</keyword>
<organism evidence="5 6">
    <name type="scientific">Streptococcus equi subsp. zooepidemicus</name>
    <dbReference type="NCBI Taxonomy" id="40041"/>
    <lineage>
        <taxon>Bacteria</taxon>
        <taxon>Bacillati</taxon>
        <taxon>Bacillota</taxon>
        <taxon>Bacilli</taxon>
        <taxon>Lactobacillales</taxon>
        <taxon>Streptococcaceae</taxon>
        <taxon>Streptococcus</taxon>
    </lineage>
</organism>
<dbReference type="Proteomes" id="UP000255476">
    <property type="component" value="Unassembled WGS sequence"/>
</dbReference>
<dbReference type="SUPFAM" id="SSF51306">
    <property type="entry name" value="LexA/Signal peptidase"/>
    <property type="match status" value="1"/>
</dbReference>
<evidence type="ECO:0000256" key="1">
    <source>
        <dbReference type="ARBA" id="ARBA00023015"/>
    </source>
</evidence>
<dbReference type="AlphaFoldDB" id="A0AAJ1UVD3"/>
<dbReference type="EMBL" id="UHHT01000001">
    <property type="protein sequence ID" value="SUO82483.1"/>
    <property type="molecule type" value="Genomic_DNA"/>
</dbReference>
<dbReference type="CDD" id="cd00093">
    <property type="entry name" value="HTH_XRE"/>
    <property type="match status" value="1"/>
</dbReference>
<dbReference type="InterPro" id="IPR001387">
    <property type="entry name" value="Cro/C1-type_HTH"/>
</dbReference>
<sequence length="262" mass="29639">MHIGKYIKKYRDTNNLSMAEFAKESGISKAYVSVLEKNRDPRNGKEIIPSIPIIKKVSDTIGISFDDLLNSLDENQIIALNETKTEKNLNSSTLQKITSTSSQLEHKRQLNVLDYAETQLEQQNTVENSKGIVEEPQAAYYTYNYYDHAASAGTGQYLSDVQVETVELPVDYDADFVIPVHGDSMEPEYHSGDYVFVKLSVELTDGDIGVFEYYGDAYIKQLLINAEGAFLHSFNSKYEDIPIDRDSDFRIIGEVVDVYREA</sequence>
<evidence type="ECO:0000313" key="5">
    <source>
        <dbReference type="EMBL" id="SUO82483.1"/>
    </source>
</evidence>
<reference evidence="5 6" key="1">
    <citation type="submission" date="2018-06" db="EMBL/GenBank/DDBJ databases">
        <authorList>
            <consortium name="Pathogen Informatics"/>
            <person name="Doyle S."/>
        </authorList>
    </citation>
    <scope>NUCLEOTIDE SEQUENCE [LARGE SCALE GENOMIC DNA]</scope>
    <source>
        <strain evidence="5 6">NCTC7023</strain>
    </source>
</reference>
<dbReference type="InterPro" id="IPR010982">
    <property type="entry name" value="Lambda_DNA-bd_dom_sf"/>
</dbReference>
<evidence type="ECO:0000313" key="6">
    <source>
        <dbReference type="Proteomes" id="UP000255476"/>
    </source>
</evidence>
<evidence type="ECO:0000256" key="2">
    <source>
        <dbReference type="ARBA" id="ARBA00023125"/>
    </source>
</evidence>
<dbReference type="Pfam" id="PF00717">
    <property type="entry name" value="Peptidase_S24"/>
    <property type="match status" value="1"/>
</dbReference>
<evidence type="ECO:0000259" key="4">
    <source>
        <dbReference type="PROSITE" id="PS50943"/>
    </source>
</evidence>
<feature type="domain" description="HTH cro/C1-type" evidence="4">
    <location>
        <begin position="7"/>
        <end position="68"/>
    </location>
</feature>
<comment type="caution">
    <text evidence="5">The sequence shown here is derived from an EMBL/GenBank/DDBJ whole genome shotgun (WGS) entry which is preliminary data.</text>
</comment>
<name>A0AAJ1UVD3_STRSZ</name>
<dbReference type="InterPro" id="IPR036286">
    <property type="entry name" value="LexA/Signal_pep-like_sf"/>
</dbReference>
<dbReference type="InterPro" id="IPR015927">
    <property type="entry name" value="Peptidase_S24_S26A/B/C"/>
</dbReference>
<dbReference type="Pfam" id="PF01381">
    <property type="entry name" value="HTH_3"/>
    <property type="match status" value="1"/>
</dbReference>
<proteinExistence type="predicted"/>